<keyword evidence="4" id="KW-1185">Reference proteome</keyword>
<comment type="caution">
    <text evidence="3">The sequence shown here is derived from an EMBL/GenBank/DDBJ whole genome shotgun (WGS) entry which is preliminary data.</text>
</comment>
<proteinExistence type="predicted"/>
<feature type="non-terminal residue" evidence="3">
    <location>
        <position position="324"/>
    </location>
</feature>
<dbReference type="EMBL" id="WHVB01000068">
    <property type="protein sequence ID" value="KAF8463723.1"/>
    <property type="molecule type" value="Genomic_DNA"/>
</dbReference>
<dbReference type="OrthoDB" id="3004525at2759"/>
<feature type="domain" description="CxC2-like cysteine cluster KDZ transposase-associated" evidence="2">
    <location>
        <begin position="49"/>
        <end position="155"/>
    </location>
</feature>
<accession>A0A9P5MKD1</accession>
<reference evidence="3" key="1">
    <citation type="submission" date="2019-10" db="EMBL/GenBank/DDBJ databases">
        <authorList>
            <consortium name="DOE Joint Genome Institute"/>
            <person name="Kuo A."/>
            <person name="Miyauchi S."/>
            <person name="Kiss E."/>
            <person name="Drula E."/>
            <person name="Kohler A."/>
            <person name="Sanchez-Garcia M."/>
            <person name="Andreopoulos B."/>
            <person name="Barry K.W."/>
            <person name="Bonito G."/>
            <person name="Buee M."/>
            <person name="Carver A."/>
            <person name="Chen C."/>
            <person name="Cichocki N."/>
            <person name="Clum A."/>
            <person name="Culley D."/>
            <person name="Crous P.W."/>
            <person name="Fauchery L."/>
            <person name="Girlanda M."/>
            <person name="Hayes R."/>
            <person name="Keri Z."/>
            <person name="LaButti K."/>
            <person name="Lipzen A."/>
            <person name="Lombard V."/>
            <person name="Magnuson J."/>
            <person name="Maillard F."/>
            <person name="Morin E."/>
            <person name="Murat C."/>
            <person name="Nolan M."/>
            <person name="Ohm R."/>
            <person name="Pangilinan J."/>
            <person name="Pereira M."/>
            <person name="Perotto S."/>
            <person name="Peter M."/>
            <person name="Riley R."/>
            <person name="Sitrit Y."/>
            <person name="Stielow B."/>
            <person name="Szollosi G."/>
            <person name="Zifcakova L."/>
            <person name="Stursova M."/>
            <person name="Spatafora J.W."/>
            <person name="Tedersoo L."/>
            <person name="Vaario L.-M."/>
            <person name="Yamada A."/>
            <person name="Yan M."/>
            <person name="Wang P."/>
            <person name="Xu J."/>
            <person name="Bruns T."/>
            <person name="Baldrian P."/>
            <person name="Vilgalys R."/>
            <person name="Henrissat B."/>
            <person name="Grigoriev I.V."/>
            <person name="Hibbett D."/>
            <person name="Nagy L.G."/>
            <person name="Martin F.M."/>
        </authorList>
    </citation>
    <scope>NUCLEOTIDE SEQUENCE</scope>
    <source>
        <strain evidence="3">Prilba</strain>
    </source>
</reference>
<dbReference type="Pfam" id="PF18803">
    <property type="entry name" value="CxC2"/>
    <property type="match status" value="1"/>
</dbReference>
<evidence type="ECO:0000259" key="2">
    <source>
        <dbReference type="Pfam" id="PF18803"/>
    </source>
</evidence>
<feature type="region of interest" description="Disordered" evidence="1">
    <location>
        <begin position="300"/>
        <end position="324"/>
    </location>
</feature>
<evidence type="ECO:0000313" key="3">
    <source>
        <dbReference type="EMBL" id="KAF8463723.1"/>
    </source>
</evidence>
<protein>
    <recommendedName>
        <fullName evidence="2">CxC2-like cysteine cluster KDZ transposase-associated domain-containing protein</fullName>
    </recommendedName>
</protein>
<name>A0A9P5MKD1_9AGAM</name>
<gene>
    <name evidence="3" type="ORF">DFH94DRAFT_640403</name>
</gene>
<organism evidence="3 4">
    <name type="scientific">Russula ochroleuca</name>
    <dbReference type="NCBI Taxonomy" id="152965"/>
    <lineage>
        <taxon>Eukaryota</taxon>
        <taxon>Fungi</taxon>
        <taxon>Dikarya</taxon>
        <taxon>Basidiomycota</taxon>
        <taxon>Agaricomycotina</taxon>
        <taxon>Agaricomycetes</taxon>
        <taxon>Russulales</taxon>
        <taxon>Russulaceae</taxon>
        <taxon>Russula</taxon>
    </lineage>
</organism>
<evidence type="ECO:0000256" key="1">
    <source>
        <dbReference type="SAM" id="MobiDB-lite"/>
    </source>
</evidence>
<evidence type="ECO:0000313" key="4">
    <source>
        <dbReference type="Proteomes" id="UP000759537"/>
    </source>
</evidence>
<sequence length="324" mass="36267">CGELSGTMRCTECTINAMFCPGCMCVRHCKQPLHRIQRWTGSFFAVHSLADTGLVVQLGHDGHACPNPKVQHRSLMVIDISGIHMVKYTLCCCMLQKLNPIVQFMHAQWFPATALCPCTVVTLCTLCLFHALAIQGKVNAYDFYNGLVCITDGAGKFKPKVAYNEFVHAVQIFHHIRMAKHAGRMYDPKGMQNTMRRELALVCPACPIPSLNLPPGWENAPPEDRYYAFLTIDANFKLKAKNRGTKAVMLSDSYAYIVQDADYASHLSKSMDDMKEVQSMLMLFLAWVLLSPQPWDFPPSIDGDVSREDSPMELDEPEGVVSLD</sequence>
<dbReference type="InterPro" id="IPR041457">
    <property type="entry name" value="CxC2_KDZ-assoc"/>
</dbReference>
<reference evidence="3" key="2">
    <citation type="journal article" date="2020" name="Nat. Commun.">
        <title>Large-scale genome sequencing of mycorrhizal fungi provides insights into the early evolution of symbiotic traits.</title>
        <authorList>
            <person name="Miyauchi S."/>
            <person name="Kiss E."/>
            <person name="Kuo A."/>
            <person name="Drula E."/>
            <person name="Kohler A."/>
            <person name="Sanchez-Garcia M."/>
            <person name="Morin E."/>
            <person name="Andreopoulos B."/>
            <person name="Barry K.W."/>
            <person name="Bonito G."/>
            <person name="Buee M."/>
            <person name="Carver A."/>
            <person name="Chen C."/>
            <person name="Cichocki N."/>
            <person name="Clum A."/>
            <person name="Culley D."/>
            <person name="Crous P.W."/>
            <person name="Fauchery L."/>
            <person name="Girlanda M."/>
            <person name="Hayes R.D."/>
            <person name="Keri Z."/>
            <person name="LaButti K."/>
            <person name="Lipzen A."/>
            <person name="Lombard V."/>
            <person name="Magnuson J."/>
            <person name="Maillard F."/>
            <person name="Murat C."/>
            <person name="Nolan M."/>
            <person name="Ohm R.A."/>
            <person name="Pangilinan J."/>
            <person name="Pereira M.F."/>
            <person name="Perotto S."/>
            <person name="Peter M."/>
            <person name="Pfister S."/>
            <person name="Riley R."/>
            <person name="Sitrit Y."/>
            <person name="Stielow J.B."/>
            <person name="Szollosi G."/>
            <person name="Zifcakova L."/>
            <person name="Stursova M."/>
            <person name="Spatafora J.W."/>
            <person name="Tedersoo L."/>
            <person name="Vaario L.M."/>
            <person name="Yamada A."/>
            <person name="Yan M."/>
            <person name="Wang P."/>
            <person name="Xu J."/>
            <person name="Bruns T."/>
            <person name="Baldrian P."/>
            <person name="Vilgalys R."/>
            <person name="Dunand C."/>
            <person name="Henrissat B."/>
            <person name="Grigoriev I.V."/>
            <person name="Hibbett D."/>
            <person name="Nagy L.G."/>
            <person name="Martin F.M."/>
        </authorList>
    </citation>
    <scope>NUCLEOTIDE SEQUENCE</scope>
    <source>
        <strain evidence="3">Prilba</strain>
    </source>
</reference>
<dbReference type="Proteomes" id="UP000759537">
    <property type="component" value="Unassembled WGS sequence"/>
</dbReference>
<dbReference type="AlphaFoldDB" id="A0A9P5MKD1"/>